<evidence type="ECO:0000313" key="1">
    <source>
        <dbReference type="EMBL" id="GGF82377.1"/>
    </source>
</evidence>
<gene>
    <name evidence="1" type="ORF">GCM10010960_00540</name>
</gene>
<keyword evidence="2" id="KW-1185">Reference proteome</keyword>
<dbReference type="Proteomes" id="UP000632858">
    <property type="component" value="Unassembled WGS sequence"/>
</dbReference>
<accession>A0A917CBZ0</accession>
<dbReference type="InterPro" id="IPR016155">
    <property type="entry name" value="Mopterin_synth/thiamin_S_b"/>
</dbReference>
<reference evidence="1" key="1">
    <citation type="journal article" date="2014" name="Int. J. Syst. Evol. Microbiol.">
        <title>Complete genome sequence of Corynebacterium casei LMG S-19264T (=DSM 44701T), isolated from a smear-ripened cheese.</title>
        <authorList>
            <consortium name="US DOE Joint Genome Institute (JGI-PGF)"/>
            <person name="Walter F."/>
            <person name="Albersmeier A."/>
            <person name="Kalinowski J."/>
            <person name="Ruckert C."/>
        </authorList>
    </citation>
    <scope>NUCLEOTIDE SEQUENCE</scope>
    <source>
        <strain evidence="1">CGMCC 1.12726</strain>
    </source>
</reference>
<dbReference type="Gene3D" id="3.10.20.30">
    <property type="match status" value="1"/>
</dbReference>
<dbReference type="AlphaFoldDB" id="A0A917CBZ0"/>
<dbReference type="EMBL" id="BMFO01000001">
    <property type="protein sequence ID" value="GGF82377.1"/>
    <property type="molecule type" value="Genomic_DNA"/>
</dbReference>
<proteinExistence type="predicted"/>
<comment type="caution">
    <text evidence="1">The sequence shown here is derived from an EMBL/GenBank/DDBJ whole genome shotgun (WGS) entry which is preliminary data.</text>
</comment>
<evidence type="ECO:0000313" key="2">
    <source>
        <dbReference type="Proteomes" id="UP000632858"/>
    </source>
</evidence>
<dbReference type="SUPFAM" id="SSF54285">
    <property type="entry name" value="MoaD/ThiS"/>
    <property type="match status" value="1"/>
</dbReference>
<reference evidence="1" key="2">
    <citation type="submission" date="2020-09" db="EMBL/GenBank/DDBJ databases">
        <authorList>
            <person name="Sun Q."/>
            <person name="Zhou Y."/>
        </authorList>
    </citation>
    <scope>NUCLEOTIDE SEQUENCE</scope>
    <source>
        <strain evidence="1">CGMCC 1.12726</strain>
    </source>
</reference>
<sequence>MKIHLKLFAAFQDFEPAGQIELELPDGARVADLRLALDGYGQQHWPKYRPGLVRHSAFASETTILRDREVIPSDGRMAVLPPVNGG</sequence>
<protein>
    <recommendedName>
        <fullName evidence="3">MoaD/ThiS family protein</fullName>
    </recommendedName>
</protein>
<organism evidence="1 2">
    <name type="scientific">Arenimonas maotaiensis</name>
    <dbReference type="NCBI Taxonomy" id="1446479"/>
    <lineage>
        <taxon>Bacteria</taxon>
        <taxon>Pseudomonadati</taxon>
        <taxon>Pseudomonadota</taxon>
        <taxon>Gammaproteobacteria</taxon>
        <taxon>Lysobacterales</taxon>
        <taxon>Lysobacteraceae</taxon>
        <taxon>Arenimonas</taxon>
    </lineage>
</organism>
<dbReference type="InterPro" id="IPR012675">
    <property type="entry name" value="Beta-grasp_dom_sf"/>
</dbReference>
<dbReference type="RefSeq" id="WP_188446512.1">
    <property type="nucleotide sequence ID" value="NZ_BMFO01000001.1"/>
</dbReference>
<name>A0A917CBZ0_9GAMM</name>
<evidence type="ECO:0008006" key="3">
    <source>
        <dbReference type="Google" id="ProtNLM"/>
    </source>
</evidence>